<proteinExistence type="predicted"/>
<gene>
    <name evidence="1" type="ORF">NM208_g4806</name>
</gene>
<accession>A0ACC1SJG9</accession>
<reference evidence="1" key="1">
    <citation type="submission" date="2022-08" db="EMBL/GenBank/DDBJ databases">
        <title>Genome Sequence of Fusarium decemcellulare.</title>
        <authorList>
            <person name="Buettner E."/>
        </authorList>
    </citation>
    <scope>NUCLEOTIDE SEQUENCE</scope>
    <source>
        <strain evidence="1">Babe19</strain>
    </source>
</reference>
<keyword evidence="2" id="KW-1185">Reference proteome</keyword>
<sequence length="1165" mass="132709">MPSSPHRQHSSVLAGPRRHTETRRAYVSVPTPRSPVATPAPPPARLIPSESTDDSSSDSDNEAHIDRMLQTSFISVQIPAPSVEQASSTVARSPSNSPQSSYAVMTSRYLTNHEIDHMDNFSVQLEYEEPSTSFSRARQPLFQWMHFDDEKTTFRDFCEFARELPGLDGEQRKSLSGYLDQIATKHEMPIRAATGQREYLITRALNILPRELVADGVKISPMPTEGSQFAMPNTLMVGFGSRIWIFPLSDCDTWFKFAQNFAEVTLEFEAHFRVYEKARIITPSKWTALIEQARKQSTRIMVAVLRNFEDEELPESFPDDPNPASSSRSTTAKHSQLSMESEAHSSVQSASIAGNIIPTPGPDITQRDDTAEQSSVKSHLPPDLKLPSPTSERQRESVSPIPKDIDPHQFHVLVWIGIKRGLDGSGPAASLTIENLAPSQFRNMVTSYLSEFHDWFERGNSDPRARRLYQNCSYKTAADVNGIMIRMKGLDAPEVITEKQRLLKAAILAFQLFLPLDQQKGMCKKYWGALYSALTAAILEDMTPIVTETIDVLTSTADTATKIIYELSDGKGPSYTESLPSEFPTAWRELLFSLLHWTRQNGVLSLRHARNCRKKLKIAHKKLMEGSRKQRLVDHEAVLPNELVWFMTKRLLEDMTGRQPNVEESYLEHFYQVVSITPYSLLKFTRYSYEKEASVRKEPFVRKHQPRIALFTAEVSVIEKVLDSQLDVLEKMKSYMDLRRGDRLESRPEPNERTIEACIDKIDQKKTEIDHIKERAEELSAELLMKDIAENGEEKESGELTSPVDPVALQESSAWIKILDSSMLNIGEHRNSTPFHRPQECFKEQIPDPTTSNDNGHSALQKAQPDHACKRKRLTVEEDTDATSSKGRAKRKRWPSASRDSAESQRFACPFYKAGVNRSLLSRSCHGPGWTQVHRVKEHILRNHTPTNFKHRHVCGRCFEVFMSQELLAQHLREEPQCPKPPNTEDKIGLDQYYNLRSIKRKSSEKNDEEKWFKWYRIIFPSSSDEDLPRSPYYEDAPQSFTEIFGTPSSTDILEYREFLRGPMAEEKLNALVADLDTTMGFSNHELCKALVAKFRDYQLKDLDQFVEDKLNPNCSPSKVEDLLQAEATDIHLMTLDLNVDFPECSNGYDNGYVIDEDWGFLSNT</sequence>
<evidence type="ECO:0000313" key="2">
    <source>
        <dbReference type="Proteomes" id="UP001148629"/>
    </source>
</evidence>
<dbReference type="Proteomes" id="UP001148629">
    <property type="component" value="Unassembled WGS sequence"/>
</dbReference>
<comment type="caution">
    <text evidence="1">The sequence shown here is derived from an EMBL/GenBank/DDBJ whole genome shotgun (WGS) entry which is preliminary data.</text>
</comment>
<protein>
    <submittedName>
        <fullName evidence="1">Uncharacterized protein</fullName>
    </submittedName>
</protein>
<evidence type="ECO:0000313" key="1">
    <source>
        <dbReference type="EMBL" id="KAJ3541004.1"/>
    </source>
</evidence>
<dbReference type="EMBL" id="JANRMS010000376">
    <property type="protein sequence ID" value="KAJ3541004.1"/>
    <property type="molecule type" value="Genomic_DNA"/>
</dbReference>
<organism evidence="1 2">
    <name type="scientific">Fusarium decemcellulare</name>
    <dbReference type="NCBI Taxonomy" id="57161"/>
    <lineage>
        <taxon>Eukaryota</taxon>
        <taxon>Fungi</taxon>
        <taxon>Dikarya</taxon>
        <taxon>Ascomycota</taxon>
        <taxon>Pezizomycotina</taxon>
        <taxon>Sordariomycetes</taxon>
        <taxon>Hypocreomycetidae</taxon>
        <taxon>Hypocreales</taxon>
        <taxon>Nectriaceae</taxon>
        <taxon>Fusarium</taxon>
        <taxon>Fusarium decemcellulare species complex</taxon>
    </lineage>
</organism>
<name>A0ACC1SJG9_9HYPO</name>